<evidence type="ECO:0000313" key="10">
    <source>
        <dbReference type="EMBL" id="MCB6183470.1"/>
    </source>
</evidence>
<evidence type="ECO:0000259" key="6">
    <source>
        <dbReference type="PROSITE" id="PS50109"/>
    </source>
</evidence>
<evidence type="ECO:0000256" key="1">
    <source>
        <dbReference type="ARBA" id="ARBA00000085"/>
    </source>
</evidence>
<dbReference type="PROSITE" id="PS50110">
    <property type="entry name" value="RESPONSE_REGULATORY"/>
    <property type="match status" value="1"/>
</dbReference>
<dbReference type="InterPro" id="IPR036097">
    <property type="entry name" value="HisK_dim/P_sf"/>
</dbReference>
<organism evidence="10 11">
    <name type="scientific">Leeia speluncae</name>
    <dbReference type="NCBI Taxonomy" id="2884804"/>
    <lineage>
        <taxon>Bacteria</taxon>
        <taxon>Pseudomonadati</taxon>
        <taxon>Pseudomonadota</taxon>
        <taxon>Betaproteobacteria</taxon>
        <taxon>Neisseriales</taxon>
        <taxon>Leeiaceae</taxon>
        <taxon>Leeia</taxon>
    </lineage>
</organism>
<feature type="domain" description="PAS" evidence="8">
    <location>
        <begin position="17"/>
        <end position="58"/>
    </location>
</feature>
<dbReference type="EC" id="2.7.13.3" evidence="2"/>
<dbReference type="InterPro" id="IPR036890">
    <property type="entry name" value="HATPase_C_sf"/>
</dbReference>
<name>A0ABS8D5K0_9NEIS</name>
<dbReference type="CDD" id="cd16922">
    <property type="entry name" value="HATPase_EvgS-ArcB-TorS-like"/>
    <property type="match status" value="1"/>
</dbReference>
<dbReference type="Gene3D" id="3.40.50.2300">
    <property type="match status" value="1"/>
</dbReference>
<dbReference type="PROSITE" id="PS50109">
    <property type="entry name" value="HIS_KIN"/>
    <property type="match status" value="1"/>
</dbReference>
<dbReference type="Pfam" id="PF02518">
    <property type="entry name" value="HATPase_c"/>
    <property type="match status" value="1"/>
</dbReference>
<reference evidence="10" key="1">
    <citation type="submission" date="2021-10" db="EMBL/GenBank/DDBJ databases">
        <title>The complete genome sequence of Leeia sp. TBRC 13508.</title>
        <authorList>
            <person name="Charoenyingcharoen P."/>
            <person name="Yukphan P."/>
        </authorList>
    </citation>
    <scope>NUCLEOTIDE SEQUENCE</scope>
    <source>
        <strain evidence="10">TBRC 13508</strain>
    </source>
</reference>
<evidence type="ECO:0000256" key="2">
    <source>
        <dbReference type="ARBA" id="ARBA00012438"/>
    </source>
</evidence>
<evidence type="ECO:0000256" key="5">
    <source>
        <dbReference type="PROSITE-ProRule" id="PRU00169"/>
    </source>
</evidence>
<dbReference type="InterPro" id="IPR035965">
    <property type="entry name" value="PAS-like_dom_sf"/>
</dbReference>
<dbReference type="Proteomes" id="UP001165395">
    <property type="component" value="Unassembled WGS sequence"/>
</dbReference>
<dbReference type="InterPro" id="IPR003661">
    <property type="entry name" value="HisK_dim/P_dom"/>
</dbReference>
<protein>
    <recommendedName>
        <fullName evidence="2">histidine kinase</fullName>
        <ecNumber evidence="2">2.7.13.3</ecNumber>
    </recommendedName>
</protein>
<dbReference type="SUPFAM" id="SSF47384">
    <property type="entry name" value="Homodimeric domain of signal transducing histidine kinase"/>
    <property type="match status" value="1"/>
</dbReference>
<dbReference type="SMART" id="SM00091">
    <property type="entry name" value="PAS"/>
    <property type="match status" value="1"/>
</dbReference>
<evidence type="ECO:0000259" key="7">
    <source>
        <dbReference type="PROSITE" id="PS50110"/>
    </source>
</evidence>
<dbReference type="InterPro" id="IPR005467">
    <property type="entry name" value="His_kinase_dom"/>
</dbReference>
<comment type="catalytic activity">
    <reaction evidence="1">
        <text>ATP + protein L-histidine = ADP + protein N-phospho-L-histidine.</text>
        <dbReference type="EC" id="2.7.13.3"/>
    </reaction>
</comment>
<dbReference type="SMART" id="SM00387">
    <property type="entry name" value="HATPase_c"/>
    <property type="match status" value="1"/>
</dbReference>
<dbReference type="Gene3D" id="1.10.287.130">
    <property type="match status" value="1"/>
</dbReference>
<comment type="caution">
    <text evidence="10">The sequence shown here is derived from an EMBL/GenBank/DDBJ whole genome shotgun (WGS) entry which is preliminary data.</text>
</comment>
<evidence type="ECO:0000256" key="3">
    <source>
        <dbReference type="ARBA" id="ARBA00022553"/>
    </source>
</evidence>
<dbReference type="RefSeq" id="WP_227180256.1">
    <property type="nucleotide sequence ID" value="NZ_JAJBZT010000004.1"/>
</dbReference>
<dbReference type="CDD" id="cd00130">
    <property type="entry name" value="PAS"/>
    <property type="match status" value="1"/>
</dbReference>
<sequence>MANSTPELDGVENTALMSRIQRSIIETTTDFIATFSLDGTITYINPAGRTMLGYLPSDDLSDLTLSTLIPASVVDKVMNEAIPQAFMSKAWSGETAIMNRTGDVISVSQVVIAHLGENGFPEYYSTTMRDISERLAAEQALIQAKNDAEAAAKAKSDFLATMSHEIRTPMNGILGMAQLMQHTEQEPEQIEYTQTILNSGKALLVIINDILDFSKIEAGKLALENIPFNLKQSIHECIELLVPQAKEKQLRLEFAYPHELATSFVGDMSRIRQVILNLLSNALKFTEQGGVLVRASGHPSDQEGMYKLKIEIQDSGIGIAADMVPTLFDKFTQADSSMSRRFGGTGLGLAISRRLARLMQGDVNCVSEIGVGSTFIFELHLPIMVMEDIATQQNLNVEAASTDIRILVVEDNLVNQLVIKKMLQKMGVTPEIASNGKEAISVATATPFDLIFMDCQMPEMDGFEATQHLRELKLKTPVIALTANSMEGDRERCLNAGMDDFLSKPITFEHLKSTIVNWQHKESPFVPN</sequence>
<dbReference type="PANTHER" id="PTHR45339:SF1">
    <property type="entry name" value="HYBRID SIGNAL TRANSDUCTION HISTIDINE KINASE J"/>
    <property type="match status" value="1"/>
</dbReference>
<evidence type="ECO:0000313" key="11">
    <source>
        <dbReference type="Proteomes" id="UP001165395"/>
    </source>
</evidence>
<dbReference type="PROSITE" id="PS50112">
    <property type="entry name" value="PAS"/>
    <property type="match status" value="1"/>
</dbReference>
<dbReference type="CDD" id="cd00082">
    <property type="entry name" value="HisKA"/>
    <property type="match status" value="1"/>
</dbReference>
<feature type="domain" description="PAC" evidence="9">
    <location>
        <begin position="91"/>
        <end position="143"/>
    </location>
</feature>
<gene>
    <name evidence="10" type="ORF">LIN78_07910</name>
</gene>
<dbReference type="NCBIfam" id="TIGR00229">
    <property type="entry name" value="sensory_box"/>
    <property type="match status" value="1"/>
</dbReference>
<dbReference type="PROSITE" id="PS50113">
    <property type="entry name" value="PAC"/>
    <property type="match status" value="1"/>
</dbReference>
<dbReference type="SUPFAM" id="SSF52172">
    <property type="entry name" value="CheY-like"/>
    <property type="match status" value="1"/>
</dbReference>
<feature type="domain" description="Response regulatory" evidence="7">
    <location>
        <begin position="405"/>
        <end position="519"/>
    </location>
</feature>
<dbReference type="InterPro" id="IPR003594">
    <property type="entry name" value="HATPase_dom"/>
</dbReference>
<dbReference type="InterPro" id="IPR001789">
    <property type="entry name" value="Sig_transdc_resp-reg_receiver"/>
</dbReference>
<dbReference type="InterPro" id="IPR000014">
    <property type="entry name" value="PAS"/>
</dbReference>
<feature type="domain" description="Histidine kinase" evidence="6">
    <location>
        <begin position="161"/>
        <end position="383"/>
    </location>
</feature>
<evidence type="ECO:0000256" key="4">
    <source>
        <dbReference type="ARBA" id="ARBA00023012"/>
    </source>
</evidence>
<dbReference type="InterPro" id="IPR000700">
    <property type="entry name" value="PAS-assoc_C"/>
</dbReference>
<dbReference type="PANTHER" id="PTHR45339">
    <property type="entry name" value="HYBRID SIGNAL TRANSDUCTION HISTIDINE KINASE J"/>
    <property type="match status" value="1"/>
</dbReference>
<dbReference type="PRINTS" id="PR00344">
    <property type="entry name" value="BCTRLSENSOR"/>
</dbReference>
<keyword evidence="3 5" id="KW-0597">Phosphoprotein</keyword>
<dbReference type="Pfam" id="PF00512">
    <property type="entry name" value="HisKA"/>
    <property type="match status" value="1"/>
</dbReference>
<dbReference type="EMBL" id="JAJBZT010000004">
    <property type="protein sequence ID" value="MCB6183470.1"/>
    <property type="molecule type" value="Genomic_DNA"/>
</dbReference>
<dbReference type="CDD" id="cd17546">
    <property type="entry name" value="REC_hyHK_CKI1_RcsC-like"/>
    <property type="match status" value="1"/>
</dbReference>
<feature type="modified residue" description="4-aspartylphosphate" evidence="5">
    <location>
        <position position="454"/>
    </location>
</feature>
<dbReference type="Pfam" id="PF00072">
    <property type="entry name" value="Response_reg"/>
    <property type="match status" value="1"/>
</dbReference>
<dbReference type="Gene3D" id="3.30.565.10">
    <property type="entry name" value="Histidine kinase-like ATPase, C-terminal domain"/>
    <property type="match status" value="1"/>
</dbReference>
<accession>A0ABS8D5K0</accession>
<dbReference type="SUPFAM" id="SSF55874">
    <property type="entry name" value="ATPase domain of HSP90 chaperone/DNA topoisomerase II/histidine kinase"/>
    <property type="match status" value="1"/>
</dbReference>
<evidence type="ECO:0000259" key="8">
    <source>
        <dbReference type="PROSITE" id="PS50112"/>
    </source>
</evidence>
<evidence type="ECO:0000259" key="9">
    <source>
        <dbReference type="PROSITE" id="PS50113"/>
    </source>
</evidence>
<dbReference type="SMART" id="SM00388">
    <property type="entry name" value="HisKA"/>
    <property type="match status" value="1"/>
</dbReference>
<dbReference type="SUPFAM" id="SSF55785">
    <property type="entry name" value="PYP-like sensor domain (PAS domain)"/>
    <property type="match status" value="1"/>
</dbReference>
<keyword evidence="11" id="KW-1185">Reference proteome</keyword>
<dbReference type="InterPro" id="IPR011006">
    <property type="entry name" value="CheY-like_superfamily"/>
</dbReference>
<proteinExistence type="predicted"/>
<keyword evidence="4" id="KW-0902">Two-component regulatory system</keyword>
<dbReference type="InterPro" id="IPR004358">
    <property type="entry name" value="Sig_transdc_His_kin-like_C"/>
</dbReference>
<dbReference type="Pfam" id="PF13426">
    <property type="entry name" value="PAS_9"/>
    <property type="match status" value="1"/>
</dbReference>
<dbReference type="SMART" id="SM00448">
    <property type="entry name" value="REC"/>
    <property type="match status" value="1"/>
</dbReference>
<dbReference type="Gene3D" id="3.30.450.20">
    <property type="entry name" value="PAS domain"/>
    <property type="match status" value="1"/>
</dbReference>